<protein>
    <recommendedName>
        <fullName evidence="5">SMODS and SLOG-associating 2TM effector domain-containing protein</fullName>
    </recommendedName>
</protein>
<proteinExistence type="predicted"/>
<name>A0ABP0GS96_CLALP</name>
<evidence type="ECO:0000256" key="1">
    <source>
        <dbReference type="SAM" id="MobiDB-lite"/>
    </source>
</evidence>
<evidence type="ECO:0000313" key="4">
    <source>
        <dbReference type="Proteomes" id="UP001642483"/>
    </source>
</evidence>
<feature type="compositionally biased region" description="Basic and acidic residues" evidence="1">
    <location>
        <begin position="22"/>
        <end position="36"/>
    </location>
</feature>
<evidence type="ECO:0000256" key="2">
    <source>
        <dbReference type="SAM" id="Phobius"/>
    </source>
</evidence>
<gene>
    <name evidence="3" type="ORF">CVLEPA_LOCUS27971</name>
</gene>
<feature type="transmembrane region" description="Helical" evidence="2">
    <location>
        <begin position="141"/>
        <end position="162"/>
    </location>
</feature>
<keyword evidence="2" id="KW-0472">Membrane</keyword>
<reference evidence="3 4" key="1">
    <citation type="submission" date="2024-02" db="EMBL/GenBank/DDBJ databases">
        <authorList>
            <person name="Daric V."/>
            <person name="Darras S."/>
        </authorList>
    </citation>
    <scope>NUCLEOTIDE SEQUENCE [LARGE SCALE GENOMIC DNA]</scope>
</reference>
<feature type="compositionally biased region" description="Polar residues" evidence="1">
    <location>
        <begin position="1"/>
        <end position="18"/>
    </location>
</feature>
<feature type="compositionally biased region" description="Polar residues" evidence="1">
    <location>
        <begin position="39"/>
        <end position="48"/>
    </location>
</feature>
<evidence type="ECO:0008006" key="5">
    <source>
        <dbReference type="Google" id="ProtNLM"/>
    </source>
</evidence>
<comment type="caution">
    <text evidence="3">The sequence shown here is derived from an EMBL/GenBank/DDBJ whole genome shotgun (WGS) entry which is preliminary data.</text>
</comment>
<sequence>MSQENHNETSPLLNQPPETTIEIEREKTHYESRTEDEPTPSTLGTQPSVAEAKPKKAPPKEFHIPKFLDREIIVENHHYIDHKTALEAMRKNFQNEHARWKSQTRVFKVANLVVTLLVILVQLSEVIVFQIPTVPTNTKQALATILPAITGAVLGIQLKLGWPEKGQKCKKAAKLYNILGQHVNYRIELAEADGITDDTVKLINTALLATNENVPAFLTLY</sequence>
<evidence type="ECO:0000313" key="3">
    <source>
        <dbReference type="EMBL" id="CAK8694613.1"/>
    </source>
</evidence>
<feature type="transmembrane region" description="Helical" evidence="2">
    <location>
        <begin position="109"/>
        <end position="129"/>
    </location>
</feature>
<keyword evidence="4" id="KW-1185">Reference proteome</keyword>
<dbReference type="EMBL" id="CAWYQH010000141">
    <property type="protein sequence ID" value="CAK8694613.1"/>
    <property type="molecule type" value="Genomic_DNA"/>
</dbReference>
<organism evidence="3 4">
    <name type="scientific">Clavelina lepadiformis</name>
    <name type="common">Light-bulb sea squirt</name>
    <name type="synonym">Ascidia lepadiformis</name>
    <dbReference type="NCBI Taxonomy" id="159417"/>
    <lineage>
        <taxon>Eukaryota</taxon>
        <taxon>Metazoa</taxon>
        <taxon>Chordata</taxon>
        <taxon>Tunicata</taxon>
        <taxon>Ascidiacea</taxon>
        <taxon>Aplousobranchia</taxon>
        <taxon>Clavelinidae</taxon>
        <taxon>Clavelina</taxon>
    </lineage>
</organism>
<keyword evidence="2" id="KW-0812">Transmembrane</keyword>
<feature type="region of interest" description="Disordered" evidence="1">
    <location>
        <begin position="1"/>
        <end position="60"/>
    </location>
</feature>
<keyword evidence="2" id="KW-1133">Transmembrane helix</keyword>
<accession>A0ABP0GS96</accession>
<dbReference type="Proteomes" id="UP001642483">
    <property type="component" value="Unassembled WGS sequence"/>
</dbReference>